<gene>
    <name evidence="1" type="primary">SLC12A7</name>
    <name evidence="1" type="ORF">SPIL2461_LOCUS14625</name>
</gene>
<protein>
    <submittedName>
        <fullName evidence="1">SLC12A7 protein</fullName>
    </submittedName>
</protein>
<dbReference type="AlphaFoldDB" id="A0A812U3T0"/>
<sequence>PWTGLVNDYADSAFSSIFQAIGDRQWLDQVDFIFILDAGIKEFFPRHVLRDVSQMDLERSVLAAHDRAFEEQRYLPKLWDCLDSMGLSGKTRKKAYDSVDEGRKVALRYMRDPSPPDEVKAFVSRWVDSTVKHLHRSTQGDPTSVLEEHQATEVFERLLKAMGHASQWAGAVNFCR</sequence>
<feature type="non-terminal residue" evidence="1">
    <location>
        <position position="1"/>
    </location>
</feature>
<evidence type="ECO:0000313" key="1">
    <source>
        <dbReference type="EMBL" id="CAE7550446.1"/>
    </source>
</evidence>
<comment type="caution">
    <text evidence="1">The sequence shown here is derived from an EMBL/GenBank/DDBJ whole genome shotgun (WGS) entry which is preliminary data.</text>
</comment>
<dbReference type="EMBL" id="CAJNIZ010034125">
    <property type="protein sequence ID" value="CAE7550446.1"/>
    <property type="molecule type" value="Genomic_DNA"/>
</dbReference>
<name>A0A812U3T0_SYMPI</name>
<reference evidence="1" key="1">
    <citation type="submission" date="2021-02" db="EMBL/GenBank/DDBJ databases">
        <authorList>
            <person name="Dougan E. K."/>
            <person name="Rhodes N."/>
            <person name="Thang M."/>
            <person name="Chan C."/>
        </authorList>
    </citation>
    <scope>NUCLEOTIDE SEQUENCE</scope>
</reference>
<dbReference type="OrthoDB" id="415740at2759"/>
<keyword evidence="2" id="KW-1185">Reference proteome</keyword>
<evidence type="ECO:0000313" key="2">
    <source>
        <dbReference type="Proteomes" id="UP000649617"/>
    </source>
</evidence>
<organism evidence="1 2">
    <name type="scientific">Symbiodinium pilosum</name>
    <name type="common">Dinoflagellate</name>
    <dbReference type="NCBI Taxonomy" id="2952"/>
    <lineage>
        <taxon>Eukaryota</taxon>
        <taxon>Sar</taxon>
        <taxon>Alveolata</taxon>
        <taxon>Dinophyceae</taxon>
        <taxon>Suessiales</taxon>
        <taxon>Symbiodiniaceae</taxon>
        <taxon>Symbiodinium</taxon>
    </lineage>
</organism>
<proteinExistence type="predicted"/>
<accession>A0A812U3T0</accession>
<dbReference type="Proteomes" id="UP000649617">
    <property type="component" value="Unassembled WGS sequence"/>
</dbReference>